<gene>
    <name evidence="2" type="ORF">Cpir12675_002780</name>
</gene>
<dbReference type="EMBL" id="JAWDJO010000058">
    <property type="protein sequence ID" value="KAL1896443.1"/>
    <property type="molecule type" value="Genomic_DNA"/>
</dbReference>
<dbReference type="Proteomes" id="UP001583280">
    <property type="component" value="Unassembled WGS sequence"/>
</dbReference>
<reference evidence="2 3" key="1">
    <citation type="journal article" date="2024" name="IMA Fungus">
        <title>IMA Genome - F19 : A genome assembly and annotation guide to empower mycologists, including annotated draft genome sequences of Ceratocystis pirilliformis, Diaporthe australafricana, Fusarium ophioides, Paecilomyces lecythidis, and Sporothrix stenoceras.</title>
        <authorList>
            <person name="Aylward J."/>
            <person name="Wilson A.M."/>
            <person name="Visagie C.M."/>
            <person name="Spraker J."/>
            <person name="Barnes I."/>
            <person name="Buitendag C."/>
            <person name="Ceriani C."/>
            <person name="Del Mar Angel L."/>
            <person name="du Plessis D."/>
            <person name="Fuchs T."/>
            <person name="Gasser K."/>
            <person name="Kramer D."/>
            <person name="Li W."/>
            <person name="Munsamy K."/>
            <person name="Piso A."/>
            <person name="Price J.L."/>
            <person name="Sonnekus B."/>
            <person name="Thomas C."/>
            <person name="van der Nest A."/>
            <person name="van Dijk A."/>
            <person name="van Heerden A."/>
            <person name="van Vuuren N."/>
            <person name="Yilmaz N."/>
            <person name="Duong T.A."/>
            <person name="van der Merwe N.A."/>
            <person name="Wingfield M.J."/>
            <person name="Wingfield B.D."/>
        </authorList>
    </citation>
    <scope>NUCLEOTIDE SEQUENCE [LARGE SCALE GENOMIC DNA]</scope>
    <source>
        <strain evidence="2 3">CMW 12675</strain>
    </source>
</reference>
<evidence type="ECO:0000313" key="2">
    <source>
        <dbReference type="EMBL" id="KAL1896443.1"/>
    </source>
</evidence>
<comment type="caution">
    <text evidence="2">The sequence shown here is derived from an EMBL/GenBank/DDBJ whole genome shotgun (WGS) entry which is preliminary data.</text>
</comment>
<feature type="compositionally biased region" description="Low complexity" evidence="1">
    <location>
        <begin position="29"/>
        <end position="42"/>
    </location>
</feature>
<evidence type="ECO:0000313" key="3">
    <source>
        <dbReference type="Proteomes" id="UP001583280"/>
    </source>
</evidence>
<evidence type="ECO:0000256" key="1">
    <source>
        <dbReference type="SAM" id="MobiDB-lite"/>
    </source>
</evidence>
<name>A0ABR3Z9D9_9PEZI</name>
<organism evidence="2 3">
    <name type="scientific">Ceratocystis pirilliformis</name>
    <dbReference type="NCBI Taxonomy" id="259994"/>
    <lineage>
        <taxon>Eukaryota</taxon>
        <taxon>Fungi</taxon>
        <taxon>Dikarya</taxon>
        <taxon>Ascomycota</taxon>
        <taxon>Pezizomycotina</taxon>
        <taxon>Sordariomycetes</taxon>
        <taxon>Hypocreomycetidae</taxon>
        <taxon>Microascales</taxon>
        <taxon>Ceratocystidaceae</taxon>
        <taxon>Ceratocystis</taxon>
    </lineage>
</organism>
<sequence>MSSPSASKDGKAPLPSPLSQLGGARDSSLHSSSPSSPQLKVSKGNRKNSLNRPNMLNVKSISQAHPRSLAQLPQNDLIWEWQYLNSQLLSQQGWAEKVVRRLASLQAQRGSGEAVNKRAVQRKISLLQNQVHTCSEQQNSLTPRINQLALEIRRRQLVLEEYNQRMYINAGYYQYPLPEWYPISLVPTHYGIPSVAAHVNAIAEGVMDVSMAAPQDEISRTNTPIVSTASWSACCQMPEETPSLESSMFSDPIIKQLAPSMDLRTPPSIECLYISSCPSSPQLMSRDKDGGSHFSPLSLHGPFSEKARRQSLCVLPSPRSFFD</sequence>
<accession>A0ABR3Z9D9</accession>
<keyword evidence="3" id="KW-1185">Reference proteome</keyword>
<feature type="region of interest" description="Disordered" evidence="1">
    <location>
        <begin position="1"/>
        <end position="53"/>
    </location>
</feature>
<protein>
    <submittedName>
        <fullName evidence="2">Uncharacterized protein</fullName>
    </submittedName>
</protein>
<proteinExistence type="predicted"/>